<dbReference type="InterPro" id="IPR011333">
    <property type="entry name" value="SKP1/BTB/POZ_sf"/>
</dbReference>
<dbReference type="Pfam" id="PF02214">
    <property type="entry name" value="BTB_2"/>
    <property type="match status" value="1"/>
</dbReference>
<keyword evidence="4" id="KW-1185">Reference proteome</keyword>
<dbReference type="AlphaFoldDB" id="A0A8C4NJI0"/>
<feature type="region of interest" description="Disordered" evidence="1">
    <location>
        <begin position="219"/>
        <end position="246"/>
    </location>
</feature>
<dbReference type="FunFam" id="3.30.70.2000:FF:000001">
    <property type="entry name" value="Potassium channel tetramerization domain-containing 17"/>
    <property type="match status" value="1"/>
</dbReference>
<evidence type="ECO:0000259" key="2">
    <source>
        <dbReference type="SMART" id="SM00225"/>
    </source>
</evidence>
<dbReference type="PANTHER" id="PTHR14958:SF29">
    <property type="entry name" value="INSOMNIAC, ISOFORM B"/>
    <property type="match status" value="1"/>
</dbReference>
<dbReference type="Ensembl" id="ENSEBUT00000008189.1">
    <property type="protein sequence ID" value="ENSEBUP00000007701.1"/>
    <property type="gene ID" value="ENSEBUG00000005007.1"/>
</dbReference>
<name>A0A8C4NJI0_EPTBU</name>
<reference evidence="3" key="1">
    <citation type="submission" date="2025-08" db="UniProtKB">
        <authorList>
            <consortium name="Ensembl"/>
        </authorList>
    </citation>
    <scope>IDENTIFICATION</scope>
</reference>
<dbReference type="GO" id="GO:0051260">
    <property type="term" value="P:protein homooligomerization"/>
    <property type="evidence" value="ECO:0007669"/>
    <property type="project" value="InterPro"/>
</dbReference>
<dbReference type="GO" id="GO:0097602">
    <property type="term" value="F:cullin family protein binding"/>
    <property type="evidence" value="ECO:0007669"/>
    <property type="project" value="TreeGrafter"/>
</dbReference>
<dbReference type="InterPro" id="IPR003131">
    <property type="entry name" value="T1-type_BTB"/>
</dbReference>
<dbReference type="InterPro" id="IPR000210">
    <property type="entry name" value="BTB/POZ_dom"/>
</dbReference>
<dbReference type="GO" id="GO:0031463">
    <property type="term" value="C:Cul3-RING ubiquitin ligase complex"/>
    <property type="evidence" value="ECO:0007669"/>
    <property type="project" value="TreeGrafter"/>
</dbReference>
<dbReference type="Gene3D" id="3.30.710.10">
    <property type="entry name" value="Potassium Channel Kv1.1, Chain A"/>
    <property type="match status" value="1"/>
</dbReference>
<dbReference type="Gene3D" id="6.10.140.750">
    <property type="match status" value="1"/>
</dbReference>
<sequence length="246" mass="26882">MCIETLLTVSVSVGDASVSGSSVIVDLISSLPSCSIASKSVQLGMLGAVVHLFLQDIGCIHKDETGAFLVDRDPAYFSTILNFLRHGKLILNEQLTEEGVLAEAEYYNISSLVSLVKERIRQRAAAQSRHSVKHVYRVLQCREEELTQMVSTMSDGWKFEQLVAIGSAYGYSGSHQAEYLLIVSREVKTEDDGPAHVPCEVTSREVCHETESEGLLPATRGAASNGLLPEPTDKAKMLLERGSRRV</sequence>
<reference evidence="3" key="2">
    <citation type="submission" date="2025-09" db="UniProtKB">
        <authorList>
            <consortium name="Ensembl"/>
        </authorList>
    </citation>
    <scope>IDENTIFICATION</scope>
</reference>
<evidence type="ECO:0000313" key="4">
    <source>
        <dbReference type="Proteomes" id="UP000694388"/>
    </source>
</evidence>
<evidence type="ECO:0000256" key="1">
    <source>
        <dbReference type="SAM" id="MobiDB-lite"/>
    </source>
</evidence>
<feature type="domain" description="BTB" evidence="2">
    <location>
        <begin position="7"/>
        <end position="124"/>
    </location>
</feature>
<evidence type="ECO:0000313" key="3">
    <source>
        <dbReference type="Ensembl" id="ENSEBUP00000007701.1"/>
    </source>
</evidence>
<proteinExistence type="predicted"/>
<accession>A0A8C4NJI0</accession>
<organism evidence="3 4">
    <name type="scientific">Eptatretus burgeri</name>
    <name type="common">Inshore hagfish</name>
    <dbReference type="NCBI Taxonomy" id="7764"/>
    <lineage>
        <taxon>Eukaryota</taxon>
        <taxon>Metazoa</taxon>
        <taxon>Chordata</taxon>
        <taxon>Craniata</taxon>
        <taxon>Vertebrata</taxon>
        <taxon>Cyclostomata</taxon>
        <taxon>Myxini</taxon>
        <taxon>Myxiniformes</taxon>
        <taxon>Myxinidae</taxon>
        <taxon>Eptatretinae</taxon>
        <taxon>Eptatretus</taxon>
    </lineage>
</organism>
<dbReference type="Gene3D" id="3.30.70.2000">
    <property type="match status" value="1"/>
</dbReference>
<dbReference type="SUPFAM" id="SSF54695">
    <property type="entry name" value="POZ domain"/>
    <property type="match status" value="1"/>
</dbReference>
<dbReference type="GO" id="GO:0043161">
    <property type="term" value="P:proteasome-mediated ubiquitin-dependent protein catabolic process"/>
    <property type="evidence" value="ECO:0007669"/>
    <property type="project" value="TreeGrafter"/>
</dbReference>
<dbReference type="Proteomes" id="UP000694388">
    <property type="component" value="Unplaced"/>
</dbReference>
<dbReference type="SMART" id="SM00225">
    <property type="entry name" value="BTB"/>
    <property type="match status" value="1"/>
</dbReference>
<dbReference type="PANTHER" id="PTHR14958">
    <property type="entry name" value="POTASSIUM CHANNEL TETRAMERISATION DOMAIN CONTAINING PROTEIN"/>
    <property type="match status" value="1"/>
</dbReference>
<protein>
    <submittedName>
        <fullName evidence="3">Potassium channel tetramerization domain containing 2</fullName>
    </submittedName>
</protein>
<dbReference type="GeneTree" id="ENSGT00940000158336"/>
<feature type="compositionally biased region" description="Basic and acidic residues" evidence="1">
    <location>
        <begin position="231"/>
        <end position="246"/>
    </location>
</feature>
<dbReference type="GO" id="GO:0005737">
    <property type="term" value="C:cytoplasm"/>
    <property type="evidence" value="ECO:0007669"/>
    <property type="project" value="TreeGrafter"/>
</dbReference>